<dbReference type="AlphaFoldDB" id="A0A840E4N1"/>
<dbReference type="EMBL" id="JACIFF010000006">
    <property type="protein sequence ID" value="MBB4080020.1"/>
    <property type="molecule type" value="Genomic_DNA"/>
</dbReference>
<gene>
    <name evidence="1" type="ORF">GGR28_002647</name>
</gene>
<dbReference type="RefSeq" id="WP_183496254.1">
    <property type="nucleotide sequence ID" value="NZ_JACIFF010000006.1"/>
</dbReference>
<proteinExistence type="predicted"/>
<reference evidence="1 2" key="1">
    <citation type="submission" date="2020-08" db="EMBL/GenBank/DDBJ databases">
        <title>Genomic Encyclopedia of Type Strains, Phase IV (KMG-IV): sequencing the most valuable type-strain genomes for metagenomic binning, comparative biology and taxonomic classification.</title>
        <authorList>
            <person name="Goeker M."/>
        </authorList>
    </citation>
    <scope>NUCLEOTIDE SEQUENCE [LARGE SCALE GENOMIC DNA]</scope>
    <source>
        <strain evidence="1 2">DSM 105137</strain>
    </source>
</reference>
<organism evidence="1 2">
    <name type="scientific">Neolewinella aquimaris</name>
    <dbReference type="NCBI Taxonomy" id="1835722"/>
    <lineage>
        <taxon>Bacteria</taxon>
        <taxon>Pseudomonadati</taxon>
        <taxon>Bacteroidota</taxon>
        <taxon>Saprospiria</taxon>
        <taxon>Saprospirales</taxon>
        <taxon>Lewinellaceae</taxon>
        <taxon>Neolewinella</taxon>
    </lineage>
</organism>
<dbReference type="Proteomes" id="UP000576209">
    <property type="component" value="Unassembled WGS sequence"/>
</dbReference>
<accession>A0A840E4N1</accession>
<keyword evidence="2" id="KW-1185">Reference proteome</keyword>
<protein>
    <submittedName>
        <fullName evidence="1">Uncharacterized protein</fullName>
    </submittedName>
</protein>
<evidence type="ECO:0000313" key="1">
    <source>
        <dbReference type="EMBL" id="MBB4080020.1"/>
    </source>
</evidence>
<name>A0A840E4N1_9BACT</name>
<evidence type="ECO:0000313" key="2">
    <source>
        <dbReference type="Proteomes" id="UP000576209"/>
    </source>
</evidence>
<comment type="caution">
    <text evidence="1">The sequence shown here is derived from an EMBL/GenBank/DDBJ whole genome shotgun (WGS) entry which is preliminary data.</text>
</comment>
<sequence length="61" mass="6982">MMNITIEIASVPDRENLVAEIWAGDKMIAEITQEDEVEIQFFVKDEGAVYPLQERVASRNQ</sequence>